<dbReference type="RefSeq" id="WP_036527031.1">
    <property type="nucleotide sequence ID" value="NZ_CP017076.1"/>
</dbReference>
<dbReference type="SMART" id="SM00829">
    <property type="entry name" value="PKS_ER"/>
    <property type="match status" value="1"/>
</dbReference>
<dbReference type="Gene3D" id="3.90.180.10">
    <property type="entry name" value="Medium-chain alcohol dehydrogenases, catalytic domain"/>
    <property type="match status" value="1"/>
</dbReference>
<dbReference type="InterPro" id="IPR020843">
    <property type="entry name" value="ER"/>
</dbReference>
<evidence type="ECO:0000313" key="3">
    <source>
        <dbReference type="EMBL" id="EZP80551.1"/>
    </source>
</evidence>
<feature type="domain" description="Enoyl reductase (ER)" evidence="1">
    <location>
        <begin position="15"/>
        <end position="331"/>
    </location>
</feature>
<reference evidence="2" key="2">
    <citation type="submission" date="2016-08" db="EMBL/GenBank/DDBJ databases">
        <authorList>
            <person name="Seilhamer J.J."/>
        </authorList>
    </citation>
    <scope>NUCLEOTIDE SEQUENCE [LARGE SCALE GENOMIC DNA]</scope>
    <source>
        <strain evidence="2">SA1</strain>
        <plasmid evidence="2">pSA1</plasmid>
    </source>
</reference>
<dbReference type="PATRIC" id="fig|158500.4.peg.3382"/>
<sequence>MATYQAVQLAQFGESFREAARIVDLDLRDPAPGELRVRNRYAGVNGIFDTQIARNAVDYVKIGLPTLTGVEALGVVEAVGEGVTDFAPGDAVVTTRFPGGYRQYNIAPQGHFVKVADDSPEWLALASTGVSAWMALFHVGQAKPGEVVAISAAAGGLGHLIVQLAALKGCEVVAVCGGPVKSDFARSLGAARVIDYRSESVPEVLAREYPNRLDVAIDTVSGEIFDAFLDNVAPHGRVVVGGAASDLEGRPEIVTAPRIAHKLYYKGASVRGFMNGLLAEFWPPAREDVFALYNEGKLKVCFDEERFLGLPGVFDAVERLLSGRSMGKVIVDLR</sequence>
<dbReference type="Pfam" id="PF08240">
    <property type="entry name" value="ADH_N"/>
    <property type="match status" value="1"/>
</dbReference>
<reference evidence="3 4" key="1">
    <citation type="submission" date="2014-03" db="EMBL/GenBank/DDBJ databases">
        <title>Whole genome sequence of Novosphingobium resinovorum KF1.</title>
        <authorList>
            <person name="Gan H.M."/>
            <person name="Gan H.Y."/>
            <person name="Chew T.H."/>
            <person name="Savka M.A."/>
        </authorList>
    </citation>
    <scope>NUCLEOTIDE SEQUENCE [LARGE SCALE GENOMIC DNA]</scope>
    <source>
        <strain evidence="3 4">KF1</strain>
    </source>
</reference>
<dbReference type="InterPro" id="IPR013149">
    <property type="entry name" value="ADH-like_C"/>
</dbReference>
<evidence type="ECO:0000313" key="2">
    <source>
        <dbReference type="EMBL" id="AOR79503.1"/>
    </source>
</evidence>
<dbReference type="AlphaFoldDB" id="A0A031JRZ6"/>
<dbReference type="SUPFAM" id="SSF51735">
    <property type="entry name" value="NAD(P)-binding Rossmann-fold domains"/>
    <property type="match status" value="1"/>
</dbReference>
<reference evidence="5" key="3">
    <citation type="journal article" date="2017" name="J. Biotechnol.">
        <title>Complete genome sequence of Novosphingobium resinovorum SA1, a versatile xenobiotic-degrading bacterium capable of utilizing sulfanilic acid.</title>
        <authorList>
            <person name="Hegedus B."/>
            <person name="Kos P.B."/>
            <person name="Balint B."/>
            <person name="Maroti G."/>
            <person name="Gan H.M."/>
            <person name="Perei K."/>
            <person name="Rakhely G."/>
        </authorList>
    </citation>
    <scope>NUCLEOTIDE SEQUENCE [LARGE SCALE GENOMIC DNA]</scope>
    <source>
        <strain evidence="5">SA1</strain>
    </source>
</reference>
<geneLocation type="plasmid" evidence="2 5">
    <name>pSA1</name>
</geneLocation>
<dbReference type="InterPro" id="IPR011032">
    <property type="entry name" value="GroES-like_sf"/>
</dbReference>
<keyword evidence="2" id="KW-0614">Plasmid</keyword>
<evidence type="ECO:0000259" key="1">
    <source>
        <dbReference type="SMART" id="SM00829"/>
    </source>
</evidence>
<dbReference type="Gene3D" id="3.40.50.720">
    <property type="entry name" value="NAD(P)-binding Rossmann-like Domain"/>
    <property type="match status" value="1"/>
</dbReference>
<dbReference type="Pfam" id="PF00107">
    <property type="entry name" value="ADH_zinc_N"/>
    <property type="match status" value="1"/>
</dbReference>
<dbReference type="EMBL" id="JFYZ01000016">
    <property type="protein sequence ID" value="EZP80551.1"/>
    <property type="molecule type" value="Genomic_DNA"/>
</dbReference>
<dbReference type="EMBL" id="CP017076">
    <property type="protein sequence ID" value="AOR79503.1"/>
    <property type="molecule type" value="Genomic_DNA"/>
</dbReference>
<evidence type="ECO:0000313" key="5">
    <source>
        <dbReference type="Proteomes" id="UP000094626"/>
    </source>
</evidence>
<dbReference type="KEGG" id="nre:BES08_22085"/>
<dbReference type="PANTHER" id="PTHR43677:SF3">
    <property type="entry name" value="PROSTAGLANDIN REDUCTASE 3"/>
    <property type="match status" value="1"/>
</dbReference>
<dbReference type="Proteomes" id="UP000094626">
    <property type="component" value="Plasmid pSA1"/>
</dbReference>
<name>A0A031JRZ6_9SPHN</name>
<protein>
    <submittedName>
        <fullName evidence="2">Alcohol dehydrogenase</fullName>
    </submittedName>
    <submittedName>
        <fullName evidence="3">Putative NADP-dependent oxidoreductase</fullName>
    </submittedName>
</protein>
<dbReference type="Proteomes" id="UP000024329">
    <property type="component" value="Unassembled WGS sequence"/>
</dbReference>
<proteinExistence type="predicted"/>
<dbReference type="PANTHER" id="PTHR43677">
    <property type="entry name" value="SHORT-CHAIN DEHYDROGENASE/REDUCTASE"/>
    <property type="match status" value="1"/>
</dbReference>
<dbReference type="eggNOG" id="COG2130">
    <property type="taxonomic scope" value="Bacteria"/>
</dbReference>
<dbReference type="InterPro" id="IPR013154">
    <property type="entry name" value="ADH-like_N"/>
</dbReference>
<dbReference type="InterPro" id="IPR036291">
    <property type="entry name" value="NAD(P)-bd_dom_sf"/>
</dbReference>
<keyword evidence="5" id="KW-1185">Reference proteome</keyword>
<dbReference type="SUPFAM" id="SSF50129">
    <property type="entry name" value="GroES-like"/>
    <property type="match status" value="1"/>
</dbReference>
<dbReference type="InterPro" id="IPR051397">
    <property type="entry name" value="Zn-ADH-like_protein"/>
</dbReference>
<accession>A0A031JRZ6</accession>
<dbReference type="GO" id="GO:0016491">
    <property type="term" value="F:oxidoreductase activity"/>
    <property type="evidence" value="ECO:0007669"/>
    <property type="project" value="InterPro"/>
</dbReference>
<gene>
    <name evidence="2" type="ORF">BES08_22085</name>
    <name evidence="3" type="ORF">BV97_03318</name>
</gene>
<organism evidence="3 4">
    <name type="scientific">Novosphingobium resinovorum</name>
    <dbReference type="NCBI Taxonomy" id="158500"/>
    <lineage>
        <taxon>Bacteria</taxon>
        <taxon>Pseudomonadati</taxon>
        <taxon>Pseudomonadota</taxon>
        <taxon>Alphaproteobacteria</taxon>
        <taxon>Sphingomonadales</taxon>
        <taxon>Sphingomonadaceae</taxon>
        <taxon>Novosphingobium</taxon>
    </lineage>
</organism>
<evidence type="ECO:0000313" key="4">
    <source>
        <dbReference type="Proteomes" id="UP000024329"/>
    </source>
</evidence>